<comment type="caution">
    <text evidence="1">The sequence shown here is derived from an EMBL/GenBank/DDBJ whole genome shotgun (WGS) entry which is preliminary data.</text>
</comment>
<keyword evidence="2" id="KW-1185">Reference proteome</keyword>
<accession>A0AAE1A4V7</accession>
<dbReference type="EMBL" id="JAWDGP010002663">
    <property type="protein sequence ID" value="KAK3781105.1"/>
    <property type="molecule type" value="Genomic_DNA"/>
</dbReference>
<dbReference type="Proteomes" id="UP001283361">
    <property type="component" value="Unassembled WGS sequence"/>
</dbReference>
<organism evidence="1 2">
    <name type="scientific">Elysia crispata</name>
    <name type="common">lettuce slug</name>
    <dbReference type="NCBI Taxonomy" id="231223"/>
    <lineage>
        <taxon>Eukaryota</taxon>
        <taxon>Metazoa</taxon>
        <taxon>Spiralia</taxon>
        <taxon>Lophotrochozoa</taxon>
        <taxon>Mollusca</taxon>
        <taxon>Gastropoda</taxon>
        <taxon>Heterobranchia</taxon>
        <taxon>Euthyneura</taxon>
        <taxon>Panpulmonata</taxon>
        <taxon>Sacoglossa</taxon>
        <taxon>Placobranchoidea</taxon>
        <taxon>Plakobranchidae</taxon>
        <taxon>Elysia</taxon>
    </lineage>
</organism>
<evidence type="ECO:0000313" key="2">
    <source>
        <dbReference type="Proteomes" id="UP001283361"/>
    </source>
</evidence>
<dbReference type="AlphaFoldDB" id="A0AAE1A4V7"/>
<reference evidence="1" key="1">
    <citation type="journal article" date="2023" name="G3 (Bethesda)">
        <title>A reference genome for the long-term kleptoplast-retaining sea slug Elysia crispata morphotype clarki.</title>
        <authorList>
            <person name="Eastman K.E."/>
            <person name="Pendleton A.L."/>
            <person name="Shaikh M.A."/>
            <person name="Suttiyut T."/>
            <person name="Ogas R."/>
            <person name="Tomko P."/>
            <person name="Gavelis G."/>
            <person name="Widhalm J.R."/>
            <person name="Wisecaver J.H."/>
        </authorList>
    </citation>
    <scope>NUCLEOTIDE SEQUENCE</scope>
    <source>
        <strain evidence="1">ECLA1</strain>
    </source>
</reference>
<name>A0AAE1A4V7_9GAST</name>
<gene>
    <name evidence="1" type="ORF">RRG08_001169</name>
</gene>
<proteinExistence type="predicted"/>
<protein>
    <submittedName>
        <fullName evidence="1">Uncharacterized protein</fullName>
    </submittedName>
</protein>
<sequence>MFLERERLEGKIITEKDIKGRFVLRETFSARVPLERSLFDLGDWKITTSEDLFNQESARRQPEMEDLGLVRLSNRVIDRASRSRWAPADGAVMTPWGGNRGQSITCLLTASPDRRGSNF</sequence>
<evidence type="ECO:0000313" key="1">
    <source>
        <dbReference type="EMBL" id="KAK3781105.1"/>
    </source>
</evidence>